<dbReference type="Gene3D" id="3.80.10.10">
    <property type="entry name" value="Ribonuclease Inhibitor"/>
    <property type="match status" value="1"/>
</dbReference>
<protein>
    <submittedName>
        <fullName evidence="1">Uncharacterized protein</fullName>
    </submittedName>
</protein>
<dbReference type="InterPro" id="IPR032675">
    <property type="entry name" value="LRR_dom_sf"/>
</dbReference>
<keyword evidence="2" id="KW-1185">Reference proteome</keyword>
<evidence type="ECO:0000313" key="2">
    <source>
        <dbReference type="Proteomes" id="UP001212997"/>
    </source>
</evidence>
<name>A0AAD5YG60_9APHY</name>
<comment type="caution">
    <text evidence="1">The sequence shown here is derived from an EMBL/GenBank/DDBJ whole genome shotgun (WGS) entry which is preliminary data.</text>
</comment>
<dbReference type="EMBL" id="JANAWD010000069">
    <property type="protein sequence ID" value="KAJ3488341.1"/>
    <property type="molecule type" value="Genomic_DNA"/>
</dbReference>
<reference evidence="1" key="1">
    <citation type="submission" date="2022-07" db="EMBL/GenBank/DDBJ databases">
        <title>Genome Sequence of Physisporinus lineatus.</title>
        <authorList>
            <person name="Buettner E."/>
        </authorList>
    </citation>
    <scope>NUCLEOTIDE SEQUENCE</scope>
    <source>
        <strain evidence="1">VT162</strain>
    </source>
</reference>
<dbReference type="Proteomes" id="UP001212997">
    <property type="component" value="Unassembled WGS sequence"/>
</dbReference>
<organism evidence="1 2">
    <name type="scientific">Meripilus lineatus</name>
    <dbReference type="NCBI Taxonomy" id="2056292"/>
    <lineage>
        <taxon>Eukaryota</taxon>
        <taxon>Fungi</taxon>
        <taxon>Dikarya</taxon>
        <taxon>Basidiomycota</taxon>
        <taxon>Agaricomycotina</taxon>
        <taxon>Agaricomycetes</taxon>
        <taxon>Polyporales</taxon>
        <taxon>Meripilaceae</taxon>
        <taxon>Meripilus</taxon>
    </lineage>
</organism>
<dbReference type="SUPFAM" id="SSF52047">
    <property type="entry name" value="RNI-like"/>
    <property type="match status" value="1"/>
</dbReference>
<gene>
    <name evidence="1" type="ORF">NLI96_g2915</name>
</gene>
<proteinExistence type="predicted"/>
<evidence type="ECO:0000313" key="1">
    <source>
        <dbReference type="EMBL" id="KAJ3488341.1"/>
    </source>
</evidence>
<accession>A0AAD5YG60</accession>
<dbReference type="AlphaFoldDB" id="A0AAD5YG60"/>
<sequence length="368" mass="41596">MDVLLNVLENVQGRENIWSLMKTCRTLYFHGMPILLRDQIWVDERDELLPLWRFLSFGFKKSNRFQYLRSLSFWHFEDDDKTISIAVKILKYAKNLEYLEFGDGIPLSSPKAFRAVAGLCRLRSVEINSSRPAQILWLQHTKSPISEVTIHDWGGGVISMSVLANLAAHLTTLDLDVDEIAMSNECFPHLRSLKLKVLGLIPASKLVSAFPNLVNLDITMHDTSYPDFPSDNEARGIHESNAADLASSSLSLPPLKFLTAHPYDLYLSGLTPKADWFGSYERLRPDGQIQTAFRKILPAIRPSVLRLSIFFEPVGLSPVPSLQSFIPFISSMTSLKMLRLELCYKSGGNAPIEHVIVRFLSHLLVQTI</sequence>